<sequence length="46" mass="5558">MWLWSFEIRAAVMVKGDFNNIMIVTIIIRIKLSYHPLRLIKNRSIR</sequence>
<name>A0AAD2D3A8_EUPCR</name>
<keyword evidence="2" id="KW-1185">Reference proteome</keyword>
<organism evidence="1 2">
    <name type="scientific">Euplotes crassus</name>
    <dbReference type="NCBI Taxonomy" id="5936"/>
    <lineage>
        <taxon>Eukaryota</taxon>
        <taxon>Sar</taxon>
        <taxon>Alveolata</taxon>
        <taxon>Ciliophora</taxon>
        <taxon>Intramacronucleata</taxon>
        <taxon>Spirotrichea</taxon>
        <taxon>Hypotrichia</taxon>
        <taxon>Euplotida</taxon>
        <taxon>Euplotidae</taxon>
        <taxon>Moneuplotes</taxon>
    </lineage>
</organism>
<protein>
    <submittedName>
        <fullName evidence="1">Uncharacterized protein</fullName>
    </submittedName>
</protein>
<dbReference type="EMBL" id="CAMPGE010021190">
    <property type="protein sequence ID" value="CAI2379354.1"/>
    <property type="molecule type" value="Genomic_DNA"/>
</dbReference>
<dbReference type="Proteomes" id="UP001295684">
    <property type="component" value="Unassembled WGS sequence"/>
</dbReference>
<reference evidence="1" key="1">
    <citation type="submission" date="2023-07" db="EMBL/GenBank/DDBJ databases">
        <authorList>
            <consortium name="AG Swart"/>
            <person name="Singh M."/>
            <person name="Singh A."/>
            <person name="Seah K."/>
            <person name="Emmerich C."/>
        </authorList>
    </citation>
    <scope>NUCLEOTIDE SEQUENCE</scope>
    <source>
        <strain evidence="1">DP1</strain>
    </source>
</reference>
<evidence type="ECO:0000313" key="2">
    <source>
        <dbReference type="Proteomes" id="UP001295684"/>
    </source>
</evidence>
<accession>A0AAD2D3A8</accession>
<comment type="caution">
    <text evidence="1">The sequence shown here is derived from an EMBL/GenBank/DDBJ whole genome shotgun (WGS) entry which is preliminary data.</text>
</comment>
<gene>
    <name evidence="1" type="ORF">ECRASSUSDP1_LOCUS20763</name>
</gene>
<dbReference type="AlphaFoldDB" id="A0AAD2D3A8"/>
<evidence type="ECO:0000313" key="1">
    <source>
        <dbReference type="EMBL" id="CAI2379354.1"/>
    </source>
</evidence>
<proteinExistence type="predicted"/>